<dbReference type="RefSeq" id="WP_281873343.1">
    <property type="nucleotide sequence ID" value="NZ_AP026978.1"/>
</dbReference>
<reference evidence="1 2" key="1">
    <citation type="submission" date="2022-11" db="EMBL/GenBank/DDBJ databases">
        <title>Genome Sequencing of Nocardia sp. ON39_IFM12276 and assembly.</title>
        <authorList>
            <person name="Shimojima M."/>
            <person name="Toyokawa M."/>
            <person name="Uesaka K."/>
        </authorList>
    </citation>
    <scope>NUCLEOTIDE SEQUENCE [LARGE SCALE GENOMIC DNA]</scope>
    <source>
        <strain evidence="1 2">IFM 12276</strain>
    </source>
</reference>
<accession>A0ABM8CZL1</accession>
<protein>
    <recommendedName>
        <fullName evidence="3">DUF4240 domain-containing protein</fullName>
    </recommendedName>
</protein>
<name>A0ABM8CZL1_9NOCA</name>
<keyword evidence="2" id="KW-1185">Reference proteome</keyword>
<organism evidence="1 2">
    <name type="scientific">Nocardia sputorum</name>
    <dbReference type="NCBI Taxonomy" id="2984338"/>
    <lineage>
        <taxon>Bacteria</taxon>
        <taxon>Bacillati</taxon>
        <taxon>Actinomycetota</taxon>
        <taxon>Actinomycetes</taxon>
        <taxon>Mycobacteriales</taxon>
        <taxon>Nocardiaceae</taxon>
        <taxon>Nocardia</taxon>
    </lineage>
</organism>
<gene>
    <name evidence="1" type="ORF">IFM12276_35310</name>
</gene>
<proteinExistence type="predicted"/>
<dbReference type="Proteomes" id="UP001317870">
    <property type="component" value="Chromosome"/>
</dbReference>
<evidence type="ECO:0000313" key="2">
    <source>
        <dbReference type="Proteomes" id="UP001317870"/>
    </source>
</evidence>
<evidence type="ECO:0008006" key="3">
    <source>
        <dbReference type="Google" id="ProtNLM"/>
    </source>
</evidence>
<evidence type="ECO:0000313" key="1">
    <source>
        <dbReference type="EMBL" id="BDU00503.1"/>
    </source>
</evidence>
<sequence length="162" mass="18217">MGGRHRKDRERSSIDFAAVARVAAASRRDPESPTARAGFAVRALAAQPEVPGWIVWLYEHAGEQLARLEYQSHYPLDYGGPGVRTSEEWLITQRAYLAERSARAVERARRFHGDRPGVVYAHGPELPDDEEFYAALEAGREWTGHWYSRDPVEAWDCAGVPA</sequence>
<dbReference type="EMBL" id="AP026978">
    <property type="protein sequence ID" value="BDU00503.1"/>
    <property type="molecule type" value="Genomic_DNA"/>
</dbReference>